<dbReference type="PROSITE" id="PS00995">
    <property type="entry name" value="TCP1_3"/>
    <property type="match status" value="1"/>
</dbReference>
<dbReference type="SUPFAM" id="SSF54849">
    <property type="entry name" value="GroEL-intermediate domain like"/>
    <property type="match status" value="1"/>
</dbReference>
<dbReference type="InterPro" id="IPR002194">
    <property type="entry name" value="Chaperonin_TCP-1_CS"/>
</dbReference>
<dbReference type="FunFam" id="1.10.560.10:FF:000070">
    <property type="entry name" value="Uncharacterized protein"/>
    <property type="match status" value="1"/>
</dbReference>
<evidence type="ECO:0000256" key="10">
    <source>
        <dbReference type="RuleBase" id="RU004187"/>
    </source>
</evidence>
<accession>A0A445JDL4</accession>
<dbReference type="NCBIfam" id="NF041083">
    <property type="entry name" value="thermosome_beta"/>
    <property type="match status" value="1"/>
</dbReference>
<evidence type="ECO:0000256" key="5">
    <source>
        <dbReference type="ARBA" id="ARBA00022741"/>
    </source>
</evidence>
<reference evidence="11 12" key="1">
    <citation type="submission" date="2018-09" db="EMBL/GenBank/DDBJ databases">
        <title>A high-quality reference genome of wild soybean provides a powerful tool to mine soybean genomes.</title>
        <authorList>
            <person name="Xie M."/>
            <person name="Chung C.Y.L."/>
            <person name="Li M.-W."/>
            <person name="Wong F.-L."/>
            <person name="Chan T.-F."/>
            <person name="Lam H.-M."/>
        </authorList>
    </citation>
    <scope>NUCLEOTIDE SEQUENCE [LARGE SCALE GENOMIC DNA]</scope>
    <source>
        <strain evidence="12">cv. W05</strain>
        <tissue evidence="11">Hypocotyl of etiolated seedlings</tissue>
    </source>
</reference>
<protein>
    <recommendedName>
        <fullName evidence="3">T-complex protein 1 subunit alpha</fullName>
    </recommendedName>
    <alternativeName>
        <fullName evidence="9">CCT-alpha</fullName>
    </alternativeName>
</protein>
<keyword evidence="4" id="KW-0963">Cytoplasm</keyword>
<evidence type="ECO:0000256" key="6">
    <source>
        <dbReference type="ARBA" id="ARBA00022840"/>
    </source>
</evidence>
<dbReference type="NCBIfam" id="TIGR02340">
    <property type="entry name" value="chap_CCT_alpha"/>
    <property type="match status" value="1"/>
</dbReference>
<dbReference type="CDD" id="cd03335">
    <property type="entry name" value="TCP1_alpha"/>
    <property type="match status" value="1"/>
</dbReference>
<dbReference type="PANTHER" id="PTHR11353">
    <property type="entry name" value="CHAPERONIN"/>
    <property type="match status" value="1"/>
</dbReference>
<dbReference type="NCBIfam" id="NF041082">
    <property type="entry name" value="thermosome_alpha"/>
    <property type="match status" value="1"/>
</dbReference>
<dbReference type="InterPro" id="IPR002423">
    <property type="entry name" value="Cpn60/GroEL/TCP-1"/>
</dbReference>
<dbReference type="InterPro" id="IPR017998">
    <property type="entry name" value="Chaperone_TCP-1"/>
</dbReference>
<dbReference type="SUPFAM" id="SSF48592">
    <property type="entry name" value="GroEL equatorial domain-like"/>
    <property type="match status" value="1"/>
</dbReference>
<keyword evidence="12" id="KW-1185">Reference proteome</keyword>
<dbReference type="PROSITE" id="PS00751">
    <property type="entry name" value="TCP1_2"/>
    <property type="match status" value="1"/>
</dbReference>
<dbReference type="GO" id="GO:0016887">
    <property type="term" value="F:ATP hydrolysis activity"/>
    <property type="evidence" value="ECO:0007669"/>
    <property type="project" value="InterPro"/>
</dbReference>
<evidence type="ECO:0000256" key="3">
    <source>
        <dbReference type="ARBA" id="ARBA00014424"/>
    </source>
</evidence>
<comment type="similarity">
    <text evidence="2 10">Belongs to the TCP-1 chaperonin family.</text>
</comment>
<comment type="subcellular location">
    <subcellularLocation>
        <location evidence="1">Cytoplasm</location>
    </subcellularLocation>
</comment>
<evidence type="ECO:0000313" key="12">
    <source>
        <dbReference type="Proteomes" id="UP000289340"/>
    </source>
</evidence>
<gene>
    <name evidence="11" type="ORF">D0Y65_020347</name>
</gene>
<dbReference type="Gene3D" id="1.10.560.10">
    <property type="entry name" value="GroEL-like equatorial domain"/>
    <property type="match status" value="1"/>
</dbReference>
<dbReference type="GO" id="GO:0005737">
    <property type="term" value="C:cytoplasm"/>
    <property type="evidence" value="ECO:0007669"/>
    <property type="project" value="UniProtKB-SubCell"/>
</dbReference>
<dbReference type="Pfam" id="PF00118">
    <property type="entry name" value="Cpn60_TCP1"/>
    <property type="match status" value="1"/>
</dbReference>
<keyword evidence="6 10" id="KW-0067">ATP-binding</keyword>
<dbReference type="PRINTS" id="PR00304">
    <property type="entry name" value="TCOMPLEXTCP1"/>
</dbReference>
<dbReference type="GO" id="GO:0005524">
    <property type="term" value="F:ATP binding"/>
    <property type="evidence" value="ECO:0007669"/>
    <property type="project" value="UniProtKB-KW"/>
</dbReference>
<dbReference type="FunFam" id="3.50.7.10:FF:000009">
    <property type="entry name" value="T-complex protein 1 subunit alpha"/>
    <property type="match status" value="1"/>
</dbReference>
<sequence length="545" mass="59093">MAVVAQTPDIAGERQSGQDVRTQNVVACQAVANIVKSSLGPVGLDKMLVDDIGDVTITNDGATILKMLEVEHPAAKVLVELAELQDREVGDGTTSVVIVAAELLKRANDLVRNKIHPTSIISGYRLAMREACKYVEEKLAVKVEKLGKDSLINCAKTSMSSKLIAGDSDFFAILVVDAVQAVKMTNARGEVKYPIKGINILKAHGKSARDSFLMNGYALNTGRAAQGMPLRVAPARIACLDFNLQKTKMQLGVQVLVTDPRELEKIRQREADMTKERIEKLLKAGANVILTTKGIDDMALKYFVEAGAIAVRRVRKEDMRHVAKATGATLVSTFADMEGEETFEPSFLGYADEVVEERISDDAVVMIKGTKTTSAVTLILRGANDHMLDEMDRALHDALSIVKRTLESNTVVAGGGAVEAALSVYLEYLATTLGSREQLAIAEFAESLLIIPKVLSVNAAKDATELVAKLRAYHHSAQTKADKKHLSSMGLDLSEGKIRNNLEAGVIEPAMSKVKIIQFATEAAITILRIDDMIKLIKDESQNED</sequence>
<dbReference type="GO" id="GO:0051082">
    <property type="term" value="F:unfolded protein binding"/>
    <property type="evidence" value="ECO:0007669"/>
    <property type="project" value="InterPro"/>
</dbReference>
<comment type="caution">
    <text evidence="11">The sequence shown here is derived from an EMBL/GenBank/DDBJ whole genome shotgun (WGS) entry which is preliminary data.</text>
</comment>
<evidence type="ECO:0000256" key="9">
    <source>
        <dbReference type="ARBA" id="ARBA00030049"/>
    </source>
</evidence>
<dbReference type="PROSITE" id="PS00750">
    <property type="entry name" value="TCP1_1"/>
    <property type="match status" value="1"/>
</dbReference>
<dbReference type="GO" id="GO:0140662">
    <property type="term" value="F:ATP-dependent protein folding chaperone"/>
    <property type="evidence" value="ECO:0007669"/>
    <property type="project" value="InterPro"/>
</dbReference>
<dbReference type="InterPro" id="IPR053374">
    <property type="entry name" value="TCP-1_chaperonin"/>
</dbReference>
<dbReference type="InterPro" id="IPR054827">
    <property type="entry name" value="thermosome_alpha"/>
</dbReference>
<organism evidence="11 12">
    <name type="scientific">Glycine soja</name>
    <name type="common">Wild soybean</name>
    <dbReference type="NCBI Taxonomy" id="3848"/>
    <lineage>
        <taxon>Eukaryota</taxon>
        <taxon>Viridiplantae</taxon>
        <taxon>Streptophyta</taxon>
        <taxon>Embryophyta</taxon>
        <taxon>Tracheophyta</taxon>
        <taxon>Spermatophyta</taxon>
        <taxon>Magnoliopsida</taxon>
        <taxon>eudicotyledons</taxon>
        <taxon>Gunneridae</taxon>
        <taxon>Pentapetalae</taxon>
        <taxon>rosids</taxon>
        <taxon>fabids</taxon>
        <taxon>Fabales</taxon>
        <taxon>Fabaceae</taxon>
        <taxon>Papilionoideae</taxon>
        <taxon>50 kb inversion clade</taxon>
        <taxon>NPAAA clade</taxon>
        <taxon>indigoferoid/millettioid clade</taxon>
        <taxon>Phaseoleae</taxon>
        <taxon>Glycine</taxon>
        <taxon>Glycine subgen. Soja</taxon>
    </lineage>
</organism>
<name>A0A445JDL4_GLYSO</name>
<dbReference type="SMR" id="A0A445JDL4"/>
<evidence type="ECO:0000313" key="11">
    <source>
        <dbReference type="EMBL" id="RZB96529.1"/>
    </source>
</evidence>
<proteinExistence type="inferred from homology"/>
<comment type="function">
    <text evidence="8">Molecular chaperone; assists the folding of proteins upon ATP hydrolysis. Known to play a role, in vitro, in the folding of actin and tubulin.</text>
</comment>
<dbReference type="InterPro" id="IPR027409">
    <property type="entry name" value="GroEL-like_apical_dom_sf"/>
</dbReference>
<evidence type="ECO:0000256" key="1">
    <source>
        <dbReference type="ARBA" id="ARBA00004496"/>
    </source>
</evidence>
<dbReference type="Gene3D" id="3.30.260.10">
    <property type="entry name" value="TCP-1-like chaperonin intermediate domain"/>
    <property type="match status" value="1"/>
</dbReference>
<dbReference type="AlphaFoldDB" id="A0A445JDL4"/>
<evidence type="ECO:0000256" key="8">
    <source>
        <dbReference type="ARBA" id="ARBA00024677"/>
    </source>
</evidence>
<evidence type="ECO:0000256" key="2">
    <source>
        <dbReference type="ARBA" id="ARBA00008020"/>
    </source>
</evidence>
<dbReference type="Gene3D" id="3.50.7.10">
    <property type="entry name" value="GroEL"/>
    <property type="match status" value="1"/>
</dbReference>
<dbReference type="Proteomes" id="UP000289340">
    <property type="component" value="Chromosome 8"/>
</dbReference>
<dbReference type="InterPro" id="IPR027410">
    <property type="entry name" value="TCP-1-like_intermed_sf"/>
</dbReference>
<evidence type="ECO:0000256" key="7">
    <source>
        <dbReference type="ARBA" id="ARBA00023186"/>
    </source>
</evidence>
<dbReference type="EMBL" id="QZWG01000008">
    <property type="protein sequence ID" value="RZB96529.1"/>
    <property type="molecule type" value="Genomic_DNA"/>
</dbReference>
<dbReference type="InterPro" id="IPR012715">
    <property type="entry name" value="Chap_CCT_alpha"/>
</dbReference>
<dbReference type="Gramene" id="XM_028387826.1">
    <property type="protein sequence ID" value="XP_028243627.1"/>
    <property type="gene ID" value="LOC114421760"/>
</dbReference>
<dbReference type="SUPFAM" id="SSF52029">
    <property type="entry name" value="GroEL apical domain-like"/>
    <property type="match status" value="1"/>
</dbReference>
<keyword evidence="5 10" id="KW-0547">Nucleotide-binding</keyword>
<dbReference type="InterPro" id="IPR027413">
    <property type="entry name" value="GROEL-like_equatorial_sf"/>
</dbReference>
<keyword evidence="7 10" id="KW-0143">Chaperone</keyword>
<evidence type="ECO:0000256" key="4">
    <source>
        <dbReference type="ARBA" id="ARBA00022490"/>
    </source>
</evidence>